<dbReference type="Pfam" id="PF23635">
    <property type="entry name" value="Beta-prop_AT5G49610-like"/>
    <property type="match status" value="1"/>
</dbReference>
<dbReference type="SMART" id="SM00256">
    <property type="entry name" value="FBOX"/>
    <property type="match status" value="1"/>
</dbReference>
<sequence length="383" mass="42364">MSAPHCSSPPADLPPDDVFQEVFLRLPPEPTFLLTASLVCKRWRRVIRSSAFLHRFRAFHRTPPVLGFFQNLWTLGCPPGRRIRFVPTAGPAARISPPPGFQGWVLDCCHGRVLLYSYSDEELLVWDPMTGDTQCVSAPPDVVGEDVTATLVCAAKQGDCTDCHSSPFQIIFLACKEEDQYWVSACIYSSEIDAWGSWAAIPTPSLVSLDSSTLVGNSVYWKIDFAEEDSNHILEFELGQSQRLCLIELPEGVREKYMSDIHIMPAEDGGIGFSGVNYSSIHLWSRRIGSEGVAGWVLLRIIDMDKLPLSGALAGDMFLWSSVVAFARDSDELFLQAESGIFMINISSMQLRKVLEASGSAIYPYASFFTGGCDTVGIDDRDE</sequence>
<dbReference type="Gene3D" id="1.20.1280.50">
    <property type="match status" value="1"/>
</dbReference>
<protein>
    <recommendedName>
        <fullName evidence="1">F-box domain-containing protein</fullName>
    </recommendedName>
</protein>
<dbReference type="EMBL" id="OZ075123">
    <property type="protein sequence ID" value="CAL4916044.1"/>
    <property type="molecule type" value="Genomic_DNA"/>
</dbReference>
<dbReference type="Proteomes" id="UP001497457">
    <property type="component" value="Chromosome 13rd"/>
</dbReference>
<dbReference type="PROSITE" id="PS50181">
    <property type="entry name" value="FBOX"/>
    <property type="match status" value="1"/>
</dbReference>
<reference evidence="2 3" key="2">
    <citation type="submission" date="2024-10" db="EMBL/GenBank/DDBJ databases">
        <authorList>
            <person name="Ryan C."/>
        </authorList>
    </citation>
    <scope>NUCLEOTIDE SEQUENCE [LARGE SCALE GENOMIC DNA]</scope>
</reference>
<gene>
    <name evidence="2" type="ORF">URODEC1_LOCUS17845</name>
</gene>
<evidence type="ECO:0000313" key="3">
    <source>
        <dbReference type="Proteomes" id="UP001497457"/>
    </source>
</evidence>
<organism evidence="2 3">
    <name type="scientific">Urochloa decumbens</name>
    <dbReference type="NCBI Taxonomy" id="240449"/>
    <lineage>
        <taxon>Eukaryota</taxon>
        <taxon>Viridiplantae</taxon>
        <taxon>Streptophyta</taxon>
        <taxon>Embryophyta</taxon>
        <taxon>Tracheophyta</taxon>
        <taxon>Spermatophyta</taxon>
        <taxon>Magnoliopsida</taxon>
        <taxon>Liliopsida</taxon>
        <taxon>Poales</taxon>
        <taxon>Poaceae</taxon>
        <taxon>PACMAD clade</taxon>
        <taxon>Panicoideae</taxon>
        <taxon>Panicodae</taxon>
        <taxon>Paniceae</taxon>
        <taxon>Melinidinae</taxon>
        <taxon>Urochloa</taxon>
    </lineage>
</organism>
<dbReference type="SUPFAM" id="SSF81383">
    <property type="entry name" value="F-box domain"/>
    <property type="match status" value="1"/>
</dbReference>
<name>A0ABC8WWT9_9POAL</name>
<evidence type="ECO:0000313" key="2">
    <source>
        <dbReference type="EMBL" id="CAL4916044.1"/>
    </source>
</evidence>
<dbReference type="PANTHER" id="PTHR32133:SF409">
    <property type="entry name" value="F-BOX DOMAIN-CONTAINING PROTEIN"/>
    <property type="match status" value="1"/>
</dbReference>
<dbReference type="Pfam" id="PF00646">
    <property type="entry name" value="F-box"/>
    <property type="match status" value="1"/>
</dbReference>
<dbReference type="PANTHER" id="PTHR32133">
    <property type="entry name" value="OS07G0120400 PROTEIN"/>
    <property type="match status" value="1"/>
</dbReference>
<evidence type="ECO:0000259" key="1">
    <source>
        <dbReference type="PROSITE" id="PS50181"/>
    </source>
</evidence>
<keyword evidence="3" id="KW-1185">Reference proteome</keyword>
<dbReference type="InterPro" id="IPR056594">
    <property type="entry name" value="AT5G49610-like_b-prop"/>
</dbReference>
<dbReference type="AlphaFoldDB" id="A0ABC8WWT9"/>
<proteinExistence type="predicted"/>
<dbReference type="InterPro" id="IPR036047">
    <property type="entry name" value="F-box-like_dom_sf"/>
</dbReference>
<reference evidence="3" key="1">
    <citation type="submission" date="2024-06" db="EMBL/GenBank/DDBJ databases">
        <authorList>
            <person name="Ryan C."/>
        </authorList>
    </citation>
    <scope>NUCLEOTIDE SEQUENCE [LARGE SCALE GENOMIC DNA]</scope>
</reference>
<dbReference type="InterPro" id="IPR001810">
    <property type="entry name" value="F-box_dom"/>
</dbReference>
<feature type="domain" description="F-box" evidence="1">
    <location>
        <begin position="15"/>
        <end position="56"/>
    </location>
</feature>
<accession>A0ABC8WWT9</accession>